<dbReference type="Gene3D" id="1.20.5.520">
    <property type="entry name" value="Single helix bin"/>
    <property type="match status" value="1"/>
</dbReference>
<keyword evidence="5" id="KW-0206">Cytoskeleton</keyword>
<dbReference type="PANTHER" id="PTHR12021">
    <property type="entry name" value="THYMOSIN BETA"/>
    <property type="match status" value="1"/>
</dbReference>
<dbReference type="GO" id="GO:0007015">
    <property type="term" value="P:actin filament organization"/>
    <property type="evidence" value="ECO:0007669"/>
    <property type="project" value="InterPro"/>
</dbReference>
<evidence type="ECO:0000256" key="6">
    <source>
        <dbReference type="ARBA" id="ARBA00025497"/>
    </source>
</evidence>
<reference evidence="9" key="1">
    <citation type="submission" date="2025-08" db="UniProtKB">
        <authorList>
            <consortium name="RefSeq"/>
        </authorList>
    </citation>
    <scope>IDENTIFICATION</scope>
    <source>
        <tissue evidence="9">Ear skin</tissue>
    </source>
</reference>
<dbReference type="GeneID" id="102508109"/>
<dbReference type="GO" id="GO:0030334">
    <property type="term" value="P:regulation of cell migration"/>
    <property type="evidence" value="ECO:0007669"/>
    <property type="project" value="TreeGrafter"/>
</dbReference>
<dbReference type="KEGG" id="cfr:102508109"/>
<dbReference type="PANTHER" id="PTHR12021:SF3">
    <property type="entry name" value="THYMOSIN BETA-4-LIKE"/>
    <property type="match status" value="1"/>
</dbReference>
<dbReference type="RefSeq" id="XP_032338772.1">
    <property type="nucleotide sequence ID" value="XM_032482881.1"/>
</dbReference>
<evidence type="ECO:0000256" key="4">
    <source>
        <dbReference type="ARBA" id="ARBA00023203"/>
    </source>
</evidence>
<keyword evidence="3" id="KW-0963">Cytoplasm</keyword>
<evidence type="ECO:0000256" key="3">
    <source>
        <dbReference type="ARBA" id="ARBA00022490"/>
    </source>
</evidence>
<evidence type="ECO:0000256" key="2">
    <source>
        <dbReference type="ARBA" id="ARBA00009511"/>
    </source>
</evidence>
<dbReference type="AlphaFoldDB" id="A0A8B8T9L4"/>
<dbReference type="Pfam" id="PF01290">
    <property type="entry name" value="Thymosin"/>
    <property type="match status" value="1"/>
</dbReference>
<evidence type="ECO:0000256" key="7">
    <source>
        <dbReference type="SAM" id="MobiDB-lite"/>
    </source>
</evidence>
<evidence type="ECO:0000256" key="5">
    <source>
        <dbReference type="ARBA" id="ARBA00023212"/>
    </source>
</evidence>
<comment type="function">
    <text evidence="6">Plays an important role in the organization of the cytoskeleton. Binds to and sequesters actin monomers (G actin) and therefore inhibits actin polymerization.</text>
</comment>
<feature type="region of interest" description="Disordered" evidence="7">
    <location>
        <begin position="45"/>
        <end position="77"/>
    </location>
</feature>
<evidence type="ECO:0000313" key="9">
    <source>
        <dbReference type="RefSeq" id="XP_032338772.1"/>
    </source>
</evidence>
<dbReference type="SMART" id="SM00152">
    <property type="entry name" value="THY"/>
    <property type="match status" value="1"/>
</dbReference>
<dbReference type="Proteomes" id="UP000694856">
    <property type="component" value="Chromosome 6"/>
</dbReference>
<accession>A0A8B8T9L4</accession>
<keyword evidence="8" id="KW-1185">Reference proteome</keyword>
<protein>
    <submittedName>
        <fullName evidence="9">Thymosin beta-4, Y-chromosomal-like</fullName>
    </submittedName>
</protein>
<comment type="similarity">
    <text evidence="2">Belongs to the thymosin beta family.</text>
</comment>
<evidence type="ECO:0000256" key="1">
    <source>
        <dbReference type="ARBA" id="ARBA00004245"/>
    </source>
</evidence>
<dbReference type="GO" id="GO:0005737">
    <property type="term" value="C:cytoplasm"/>
    <property type="evidence" value="ECO:0007669"/>
    <property type="project" value="TreeGrafter"/>
</dbReference>
<proteinExistence type="inferred from homology"/>
<keyword evidence="4" id="KW-0009">Actin-binding</keyword>
<comment type="subcellular location">
    <subcellularLocation>
        <location evidence="1">Cytoplasm</location>
        <location evidence="1">Cytoskeleton</location>
    </subcellularLocation>
</comment>
<gene>
    <name evidence="9" type="primary">LOC102508109</name>
</gene>
<feature type="region of interest" description="Disordered" evidence="7">
    <location>
        <begin position="1"/>
        <end position="20"/>
    </location>
</feature>
<feature type="compositionally biased region" description="Basic and acidic residues" evidence="7">
    <location>
        <begin position="45"/>
        <end position="58"/>
    </location>
</feature>
<name>A0A8B8T9L4_CAMFR</name>
<sequence length="77" mass="8919">MWDQNDSDESLTPSRRERTELHWLTPPSAFFATLSDKLHMAEMEKSNMSKLKKSEMQEKNLLSSKEMTEQGKQVGDS</sequence>
<dbReference type="GO" id="GO:0003785">
    <property type="term" value="F:actin monomer binding"/>
    <property type="evidence" value="ECO:0007669"/>
    <property type="project" value="InterPro"/>
</dbReference>
<dbReference type="InterPro" id="IPR001152">
    <property type="entry name" value="Beta-thymosin"/>
</dbReference>
<dbReference type="InterPro" id="IPR038386">
    <property type="entry name" value="Beta-thymosin_sf"/>
</dbReference>
<organism evidence="8 9">
    <name type="scientific">Camelus ferus</name>
    <name type="common">Wild bactrian camel</name>
    <name type="synonym">Camelus bactrianus ferus</name>
    <dbReference type="NCBI Taxonomy" id="419612"/>
    <lineage>
        <taxon>Eukaryota</taxon>
        <taxon>Metazoa</taxon>
        <taxon>Chordata</taxon>
        <taxon>Craniata</taxon>
        <taxon>Vertebrata</taxon>
        <taxon>Euteleostomi</taxon>
        <taxon>Mammalia</taxon>
        <taxon>Eutheria</taxon>
        <taxon>Laurasiatheria</taxon>
        <taxon>Artiodactyla</taxon>
        <taxon>Tylopoda</taxon>
        <taxon>Camelidae</taxon>
        <taxon>Camelus</taxon>
    </lineage>
</organism>
<dbReference type="GO" id="GO:0005856">
    <property type="term" value="C:cytoskeleton"/>
    <property type="evidence" value="ECO:0007669"/>
    <property type="project" value="UniProtKB-SubCell"/>
</dbReference>
<evidence type="ECO:0000313" key="8">
    <source>
        <dbReference type="Proteomes" id="UP000694856"/>
    </source>
</evidence>